<protein>
    <recommendedName>
        <fullName evidence="4">5-bromo-4-chloroindolyl phosphate hydrolase</fullName>
    </recommendedName>
</protein>
<feature type="transmembrane region" description="Helical" evidence="1">
    <location>
        <begin position="133"/>
        <end position="152"/>
    </location>
</feature>
<dbReference type="Proteomes" id="UP001597189">
    <property type="component" value="Unassembled WGS sequence"/>
</dbReference>
<name>A0ABW4D6C6_9LACO</name>
<dbReference type="EMBL" id="JBHTOD010000010">
    <property type="protein sequence ID" value="MFD1456336.1"/>
    <property type="molecule type" value="Genomic_DNA"/>
</dbReference>
<evidence type="ECO:0000313" key="3">
    <source>
        <dbReference type="Proteomes" id="UP001597189"/>
    </source>
</evidence>
<evidence type="ECO:0000256" key="1">
    <source>
        <dbReference type="SAM" id="Phobius"/>
    </source>
</evidence>
<evidence type="ECO:0000313" key="2">
    <source>
        <dbReference type="EMBL" id="MFD1456336.1"/>
    </source>
</evidence>
<reference evidence="3" key="1">
    <citation type="journal article" date="2019" name="Int. J. Syst. Evol. Microbiol.">
        <title>The Global Catalogue of Microorganisms (GCM) 10K type strain sequencing project: providing services to taxonomists for standard genome sequencing and annotation.</title>
        <authorList>
            <consortium name="The Broad Institute Genomics Platform"/>
            <consortium name="The Broad Institute Genome Sequencing Center for Infectious Disease"/>
            <person name="Wu L."/>
            <person name="Ma J."/>
        </authorList>
    </citation>
    <scope>NUCLEOTIDE SEQUENCE [LARGE SCALE GENOMIC DNA]</scope>
    <source>
        <strain evidence="3">CCM 8979</strain>
    </source>
</reference>
<organism evidence="2 3">
    <name type="scientific">Levilactobacillus lanxiensis</name>
    <dbReference type="NCBI Taxonomy" id="2799568"/>
    <lineage>
        <taxon>Bacteria</taxon>
        <taxon>Bacillati</taxon>
        <taxon>Bacillota</taxon>
        <taxon>Bacilli</taxon>
        <taxon>Lactobacillales</taxon>
        <taxon>Lactobacillaceae</taxon>
        <taxon>Levilactobacillus</taxon>
    </lineage>
</organism>
<gene>
    <name evidence="2" type="ORF">ACFQ44_11770</name>
</gene>
<evidence type="ECO:0008006" key="4">
    <source>
        <dbReference type="Google" id="ProtNLM"/>
    </source>
</evidence>
<dbReference type="RefSeq" id="WP_203646458.1">
    <property type="nucleotide sequence ID" value="NZ_BOLN01000010.1"/>
</dbReference>
<sequence>MSEEKAQVRTNADVQQVYHEAEKLKKSREWRMAQHDWTVDKLQTLQAMALPELIEHLQTVVATKVAMDNLNTAYQRKTDNFLNAFNNHVSDLDDKFRQYAYLNQHPGEIAYCRTHHVKSLPTTKPINNRSTKVAKIGTVVSFAACYILTFHNNFLMNWIVTGLPLLLLMIIGMVGFPLLYIAAKFHLPFSQPWAMYHNHRILALGKRIRRADERYCQENNCDDASLRKQFKYGESLDANRGLYFEQMSGESDQTKNYLVGYAATLKTHATYFPMDDLQDVRHAFRIYKLLMNGRASSWKEATVLVDEDERIDRLKNTLVDEIRSAKGDIMRAIKQASTEITQAVAATTEAIEGVKSSVDYQTERMEKWNEIQLAVMDYQTDIMKDSNDRINHYYGRAHKYY</sequence>
<keyword evidence="3" id="KW-1185">Reference proteome</keyword>
<keyword evidence="1" id="KW-0472">Membrane</keyword>
<proteinExistence type="predicted"/>
<feature type="transmembrane region" description="Helical" evidence="1">
    <location>
        <begin position="158"/>
        <end position="181"/>
    </location>
</feature>
<keyword evidence="1" id="KW-0812">Transmembrane</keyword>
<accession>A0ABW4D6C6</accession>
<keyword evidence="1" id="KW-1133">Transmembrane helix</keyword>
<comment type="caution">
    <text evidence="2">The sequence shown here is derived from an EMBL/GenBank/DDBJ whole genome shotgun (WGS) entry which is preliminary data.</text>
</comment>